<protein>
    <recommendedName>
        <fullName evidence="2">Transglycosylase SLT domain-containing protein</fullName>
    </recommendedName>
</protein>
<evidence type="ECO:0000256" key="1">
    <source>
        <dbReference type="SAM" id="Coils"/>
    </source>
</evidence>
<dbReference type="InterPro" id="IPR023346">
    <property type="entry name" value="Lysozyme-like_dom_sf"/>
</dbReference>
<dbReference type="EMBL" id="MHNF01000036">
    <property type="protein sequence ID" value="OGZ40287.1"/>
    <property type="molecule type" value="Genomic_DNA"/>
</dbReference>
<evidence type="ECO:0000313" key="3">
    <source>
        <dbReference type="EMBL" id="OGZ40287.1"/>
    </source>
</evidence>
<evidence type="ECO:0000259" key="2">
    <source>
        <dbReference type="Pfam" id="PF13406"/>
    </source>
</evidence>
<organism evidence="3 4">
    <name type="scientific">Candidatus Portnoybacteria bacterium RIFCSPLOWO2_02_FULL_39_11</name>
    <dbReference type="NCBI Taxonomy" id="1802001"/>
    <lineage>
        <taxon>Bacteria</taxon>
        <taxon>Candidatus Portnoyibacteriota</taxon>
    </lineage>
</organism>
<dbReference type="SUPFAM" id="SSF53955">
    <property type="entry name" value="Lysozyme-like"/>
    <property type="match status" value="1"/>
</dbReference>
<feature type="coiled-coil region" evidence="1">
    <location>
        <begin position="181"/>
        <end position="215"/>
    </location>
</feature>
<dbReference type="Pfam" id="PF13406">
    <property type="entry name" value="SLT_2"/>
    <property type="match status" value="1"/>
</dbReference>
<feature type="domain" description="Transglycosylase SLT" evidence="2">
    <location>
        <begin position="271"/>
        <end position="396"/>
    </location>
</feature>
<evidence type="ECO:0000313" key="4">
    <source>
        <dbReference type="Proteomes" id="UP000177126"/>
    </source>
</evidence>
<dbReference type="Proteomes" id="UP000177126">
    <property type="component" value="Unassembled WGS sequence"/>
</dbReference>
<gene>
    <name evidence="3" type="ORF">A3B04_01050</name>
</gene>
<proteinExistence type="predicted"/>
<dbReference type="InterPro" id="IPR031304">
    <property type="entry name" value="SLT_2"/>
</dbReference>
<accession>A0A1G2FR59</accession>
<name>A0A1G2FR59_9BACT</name>
<feature type="coiled-coil region" evidence="1">
    <location>
        <begin position="44"/>
        <end position="85"/>
    </location>
</feature>
<reference evidence="3 4" key="1">
    <citation type="journal article" date="2016" name="Nat. Commun.">
        <title>Thousands of microbial genomes shed light on interconnected biogeochemical processes in an aquifer system.</title>
        <authorList>
            <person name="Anantharaman K."/>
            <person name="Brown C.T."/>
            <person name="Hug L.A."/>
            <person name="Sharon I."/>
            <person name="Castelle C.J."/>
            <person name="Probst A.J."/>
            <person name="Thomas B.C."/>
            <person name="Singh A."/>
            <person name="Wilkins M.J."/>
            <person name="Karaoz U."/>
            <person name="Brodie E.L."/>
            <person name="Williams K.H."/>
            <person name="Hubbard S.S."/>
            <person name="Banfield J.F."/>
        </authorList>
    </citation>
    <scope>NUCLEOTIDE SEQUENCE [LARGE SCALE GENOMIC DNA]</scope>
</reference>
<sequence length="446" mass="50319">MGTFFNRYYFLKTTPRFAAGWFFVLVFFLSSLSVSLAFYNISSATTADDQKNSLRQQMDDIQKQIDAYRANISDLQQQGNTLKREISLLDSKMKAAQLEIQRTTLSIKQTETGISDKNAALSEGEQKMGRERQMLAKYVQAVYEADQQGTLEMILSNAKLSDIFDSVSSLQNIQEGIQESMAAIRQSKVSLENDKQILEDRREELNQLKVLQEIQRRAVVVQQSERKDLLTQTKGQESNYQDLLKRAKAGAESIRKNLYLLEGVGLAMTLEKAYQYAKQASNLTGIRPAFLLAVLKNESSWGEKVGTGTWRRDMHKRDQAAFIQICESLNLDPDKTPVSRKPAYGWGGAMGPAQFLPSVWLAYADQVSNLTGHRPADPWDIEDAFVAASLKLTQAGAGSQNRDAEWKSAQIYFAGKRWNNPTYYFYGDQVMEMADVIQGQLDIIAK</sequence>
<comment type="caution">
    <text evidence="3">The sequence shown here is derived from an EMBL/GenBank/DDBJ whole genome shotgun (WGS) entry which is preliminary data.</text>
</comment>
<keyword evidence="1" id="KW-0175">Coiled coil</keyword>
<dbReference type="AlphaFoldDB" id="A0A1G2FR59"/>
<dbReference type="Gene3D" id="6.10.250.3150">
    <property type="match status" value="1"/>
</dbReference>